<evidence type="ECO:0000256" key="6">
    <source>
        <dbReference type="ARBA" id="ARBA00023125"/>
    </source>
</evidence>
<dbReference type="Pfam" id="PF13361">
    <property type="entry name" value="UvrD_C"/>
    <property type="match status" value="1"/>
</dbReference>
<keyword evidence="4 12" id="KW-0347">Helicase</keyword>
<dbReference type="PANTHER" id="PTHR11070:SF2">
    <property type="entry name" value="ATP-DEPENDENT DNA HELICASE SRS2"/>
    <property type="match status" value="1"/>
</dbReference>
<keyword evidence="2 12" id="KW-0547">Nucleotide-binding</keyword>
<dbReference type="SUPFAM" id="SSF52540">
    <property type="entry name" value="P-loop containing nucleoside triphosphate hydrolases"/>
    <property type="match status" value="1"/>
</dbReference>
<gene>
    <name evidence="15" type="ordered locus">Rmar_0398</name>
</gene>
<evidence type="ECO:0000313" key="15">
    <source>
        <dbReference type="EMBL" id="ACY47302.1"/>
    </source>
</evidence>
<evidence type="ECO:0000256" key="3">
    <source>
        <dbReference type="ARBA" id="ARBA00022801"/>
    </source>
</evidence>
<dbReference type="GO" id="GO:0043138">
    <property type="term" value="F:3'-5' DNA helicase activity"/>
    <property type="evidence" value="ECO:0007669"/>
    <property type="project" value="UniProtKB-EC"/>
</dbReference>
<dbReference type="GO" id="GO:0005524">
    <property type="term" value="F:ATP binding"/>
    <property type="evidence" value="ECO:0007669"/>
    <property type="project" value="UniProtKB-UniRule"/>
</dbReference>
<feature type="domain" description="UvrD-like helicase ATP-binding" evidence="13">
    <location>
        <begin position="29"/>
        <end position="309"/>
    </location>
</feature>
<dbReference type="InterPro" id="IPR000212">
    <property type="entry name" value="DNA_helicase_UvrD/REP"/>
</dbReference>
<dbReference type="RefSeq" id="WP_012842914.1">
    <property type="nucleotide sequence ID" value="NC_013501.1"/>
</dbReference>
<dbReference type="InterPro" id="IPR014016">
    <property type="entry name" value="UvrD-like_ATP-bd"/>
</dbReference>
<evidence type="ECO:0000256" key="11">
    <source>
        <dbReference type="ARBA" id="ARBA00048988"/>
    </source>
</evidence>
<evidence type="ECO:0000256" key="1">
    <source>
        <dbReference type="ARBA" id="ARBA00009922"/>
    </source>
</evidence>
<dbReference type="InterPro" id="IPR013986">
    <property type="entry name" value="DExx_box_DNA_helicase_dom_sf"/>
</dbReference>
<dbReference type="Gene3D" id="3.40.50.300">
    <property type="entry name" value="P-loop containing nucleotide triphosphate hydrolases"/>
    <property type="match status" value="2"/>
</dbReference>
<keyword evidence="16" id="KW-1185">Reference proteome</keyword>
<keyword evidence="6" id="KW-0238">DNA-binding</keyword>
<feature type="domain" description="UvrD-like helicase C-terminal" evidence="14">
    <location>
        <begin position="310"/>
        <end position="584"/>
    </location>
</feature>
<dbReference type="GO" id="GO:0016887">
    <property type="term" value="F:ATP hydrolysis activity"/>
    <property type="evidence" value="ECO:0007669"/>
    <property type="project" value="RHEA"/>
</dbReference>
<dbReference type="InterPro" id="IPR027417">
    <property type="entry name" value="P-loop_NTPase"/>
</dbReference>
<protein>
    <recommendedName>
        <fullName evidence="9">DNA 3'-5' helicase</fullName>
        <ecNumber evidence="9">5.6.2.4</ecNumber>
    </recommendedName>
    <alternativeName>
        <fullName evidence="10">DNA 3'-5' helicase II</fullName>
    </alternativeName>
</protein>
<comment type="catalytic activity">
    <reaction evidence="8">
        <text>Couples ATP hydrolysis with the unwinding of duplex DNA by translocating in the 3'-5' direction.</text>
        <dbReference type="EC" id="5.6.2.4"/>
    </reaction>
</comment>
<dbReference type="GO" id="GO:0005829">
    <property type="term" value="C:cytosol"/>
    <property type="evidence" value="ECO:0007669"/>
    <property type="project" value="TreeGrafter"/>
</dbReference>
<evidence type="ECO:0000256" key="2">
    <source>
        <dbReference type="ARBA" id="ARBA00022741"/>
    </source>
</evidence>
<organism evidence="15 16">
    <name type="scientific">Rhodothermus marinus (strain ATCC 43812 / DSM 4252 / R-10)</name>
    <name type="common">Rhodothermus obamensis</name>
    <dbReference type="NCBI Taxonomy" id="518766"/>
    <lineage>
        <taxon>Bacteria</taxon>
        <taxon>Pseudomonadati</taxon>
        <taxon>Rhodothermota</taxon>
        <taxon>Rhodothermia</taxon>
        <taxon>Rhodothermales</taxon>
        <taxon>Rhodothermaceae</taxon>
        <taxon>Rhodothermus</taxon>
    </lineage>
</organism>
<name>D0ME78_RHOM4</name>
<dbReference type="Gene3D" id="1.10.10.160">
    <property type="match status" value="1"/>
</dbReference>
<reference evidence="15 16" key="1">
    <citation type="journal article" date="2009" name="Stand. Genomic Sci.">
        <title>Complete genome sequence of Rhodothermus marinus type strain (R-10).</title>
        <authorList>
            <person name="Nolan M."/>
            <person name="Tindall B.J."/>
            <person name="Pomrenke H."/>
            <person name="Lapidus A."/>
            <person name="Copeland A."/>
            <person name="Glavina Del Rio T."/>
            <person name="Lucas S."/>
            <person name="Chen F."/>
            <person name="Tice H."/>
            <person name="Cheng J.F."/>
            <person name="Saunders E."/>
            <person name="Han C."/>
            <person name="Bruce D."/>
            <person name="Goodwin L."/>
            <person name="Chain P."/>
            <person name="Pitluck S."/>
            <person name="Ovchinikova G."/>
            <person name="Pati A."/>
            <person name="Ivanova N."/>
            <person name="Mavromatis K."/>
            <person name="Chen A."/>
            <person name="Palaniappan K."/>
            <person name="Land M."/>
            <person name="Hauser L."/>
            <person name="Chang Y.J."/>
            <person name="Jeffries C.D."/>
            <person name="Brettin T."/>
            <person name="Goker M."/>
            <person name="Bristow J."/>
            <person name="Eisen J.A."/>
            <person name="Markowitz V."/>
            <person name="Hugenholtz P."/>
            <person name="Kyrpides N.C."/>
            <person name="Klenk H.P."/>
            <person name="Detter J.C."/>
        </authorList>
    </citation>
    <scope>NUCLEOTIDE SEQUENCE [LARGE SCALE GENOMIC DNA]</scope>
    <source>
        <strain evidence="16">ATCC 43812 / DSM 4252 / R-10</strain>
    </source>
</reference>
<dbReference type="eggNOG" id="COG0210">
    <property type="taxonomic scope" value="Bacteria"/>
</dbReference>
<evidence type="ECO:0000256" key="12">
    <source>
        <dbReference type="PROSITE-ProRule" id="PRU00560"/>
    </source>
</evidence>
<evidence type="ECO:0000256" key="8">
    <source>
        <dbReference type="ARBA" id="ARBA00034617"/>
    </source>
</evidence>
<evidence type="ECO:0000259" key="14">
    <source>
        <dbReference type="PROSITE" id="PS51217"/>
    </source>
</evidence>
<dbReference type="GO" id="GO:0000725">
    <property type="term" value="P:recombinational repair"/>
    <property type="evidence" value="ECO:0007669"/>
    <property type="project" value="TreeGrafter"/>
</dbReference>
<sequence length="768" mass="88207">MRTFLLQPDPNAENETPEPLPEAAARILEGLNPVQRQAVQVTEGPVLIIAGPGSGKTRTLTHRIAYLIATGRARPHQILALTFTNKAAREMMERIERLVGAEAARHIWMGTFHAIFARILRREGHRIGYTPDFSIYDTDDSERLLRELMARYHIDPRQYSPRTIRHLISGAKNQMIGPEEYARLVASPVQEKAAKLYGPYQEALRKANALDFDDLLLKPIELFEQHPDVLQRYQERWRYLHIDEYQDTNRAQYVLARKLAAAHRNLCVVGDDAQSIYAFRGADIGNILSFQRDYPDATVIRLEQNYRSTRRILKLAEAIIQHNRDQLEKRLWTENPEGDPIVLIEALSERDEAQKVEQRIRDLHVRYGYAFRDFAVLYRTNAQSRSLEEALRRGGIPYRVVGGLSFYQRKEIKDVLAYLRLLVNPHDAASLQRVINYPARGIGQRTIEVLADYARQHGLSLWQAIERVEEVGLPTRAQKAVQEFHFLIARHAAKMDAMPVDELARSLLQESGLLEELRREGTPEALARWENVQELLNAIAEYVATAGEQATLSGFLQEVALLTDLDEMPEDNRVTLMTLHASKGLEFPVVFITGLEEGLFPLAQATQDRKDLEEERRLFYVGVTRAQRHLFLCYARSRYRYGEQQPSVRSRFLEELDTDVIVTEAGLPFRRGEVLDRRPRSERYVEMDPHYYRRPLQQRRSSGATRRVVYDEGAGEIVPGARVEHAIFGEGKVLALEGQGDQARAIVFFPEVGQKKLVLKFARLRRID</sequence>
<dbReference type="HOGENOM" id="CLU_004585_5_2_10"/>
<dbReference type="Proteomes" id="UP000002221">
    <property type="component" value="Chromosome"/>
</dbReference>
<feature type="binding site" evidence="12">
    <location>
        <begin position="50"/>
        <end position="57"/>
    </location>
    <ligand>
        <name>ATP</name>
        <dbReference type="ChEBI" id="CHEBI:30616"/>
    </ligand>
</feature>
<dbReference type="OrthoDB" id="9810135at2"/>
<dbReference type="PROSITE" id="PS51198">
    <property type="entry name" value="UVRD_HELICASE_ATP_BIND"/>
    <property type="match status" value="1"/>
</dbReference>
<dbReference type="InterPro" id="IPR014017">
    <property type="entry name" value="DNA_helicase_UvrD-like_C"/>
</dbReference>
<dbReference type="FunFam" id="1.10.486.10:FF:000003">
    <property type="entry name" value="ATP-dependent DNA helicase"/>
    <property type="match status" value="1"/>
</dbReference>
<comment type="similarity">
    <text evidence="1">Belongs to the helicase family. UvrD subfamily.</text>
</comment>
<dbReference type="EMBL" id="CP001807">
    <property type="protein sequence ID" value="ACY47302.1"/>
    <property type="molecule type" value="Genomic_DNA"/>
</dbReference>
<dbReference type="CDD" id="cd18807">
    <property type="entry name" value="SF1_C_UvrD"/>
    <property type="match status" value="1"/>
</dbReference>
<dbReference type="GO" id="GO:0033202">
    <property type="term" value="C:DNA helicase complex"/>
    <property type="evidence" value="ECO:0007669"/>
    <property type="project" value="TreeGrafter"/>
</dbReference>
<evidence type="ECO:0000256" key="5">
    <source>
        <dbReference type="ARBA" id="ARBA00022840"/>
    </source>
</evidence>
<dbReference type="Pfam" id="PF00580">
    <property type="entry name" value="UvrD-helicase"/>
    <property type="match status" value="1"/>
</dbReference>
<dbReference type="PANTHER" id="PTHR11070">
    <property type="entry name" value="UVRD / RECB / PCRA DNA HELICASE FAMILY MEMBER"/>
    <property type="match status" value="1"/>
</dbReference>
<dbReference type="KEGG" id="rmr:Rmar_0398"/>
<dbReference type="CDD" id="cd17932">
    <property type="entry name" value="DEXQc_UvrD"/>
    <property type="match status" value="1"/>
</dbReference>
<accession>D0ME78</accession>
<evidence type="ECO:0000256" key="7">
    <source>
        <dbReference type="ARBA" id="ARBA00023235"/>
    </source>
</evidence>
<dbReference type="STRING" id="518766.Rmar_0398"/>
<dbReference type="AlphaFoldDB" id="D0ME78"/>
<evidence type="ECO:0000256" key="4">
    <source>
        <dbReference type="ARBA" id="ARBA00022806"/>
    </source>
</evidence>
<evidence type="ECO:0000313" key="16">
    <source>
        <dbReference type="Proteomes" id="UP000002221"/>
    </source>
</evidence>
<keyword evidence="7" id="KW-0413">Isomerase</keyword>
<evidence type="ECO:0000259" key="13">
    <source>
        <dbReference type="PROSITE" id="PS51198"/>
    </source>
</evidence>
<evidence type="ECO:0000256" key="9">
    <source>
        <dbReference type="ARBA" id="ARBA00034808"/>
    </source>
</evidence>
<dbReference type="GO" id="GO:0003677">
    <property type="term" value="F:DNA binding"/>
    <property type="evidence" value="ECO:0007669"/>
    <property type="project" value="UniProtKB-KW"/>
</dbReference>
<dbReference type="Pfam" id="PF21196">
    <property type="entry name" value="PcrA_UvrD_tudor"/>
    <property type="match status" value="1"/>
</dbReference>
<keyword evidence="5 12" id="KW-0067">ATP-binding</keyword>
<keyword evidence="3 12" id="KW-0378">Hydrolase</keyword>
<evidence type="ECO:0000256" key="10">
    <source>
        <dbReference type="ARBA" id="ARBA00034923"/>
    </source>
</evidence>
<proteinExistence type="inferred from homology"/>
<comment type="catalytic activity">
    <reaction evidence="11">
        <text>ATP + H2O = ADP + phosphate + H(+)</text>
        <dbReference type="Rhea" id="RHEA:13065"/>
        <dbReference type="ChEBI" id="CHEBI:15377"/>
        <dbReference type="ChEBI" id="CHEBI:15378"/>
        <dbReference type="ChEBI" id="CHEBI:30616"/>
        <dbReference type="ChEBI" id="CHEBI:43474"/>
        <dbReference type="ChEBI" id="CHEBI:456216"/>
        <dbReference type="EC" id="5.6.2.4"/>
    </reaction>
</comment>
<dbReference type="PROSITE" id="PS51217">
    <property type="entry name" value="UVRD_HELICASE_CTER"/>
    <property type="match status" value="1"/>
</dbReference>
<dbReference type="EC" id="5.6.2.4" evidence="9"/>
<dbReference type="Gene3D" id="1.10.486.10">
    <property type="entry name" value="PCRA, domain 4"/>
    <property type="match status" value="1"/>
</dbReference>